<accession>A0AAN8NUK0</accession>
<comment type="caution">
    <text evidence="10">The sequence shown here is derived from an EMBL/GenBank/DDBJ whole genome shotgun (WGS) entry which is preliminary data.</text>
</comment>
<dbReference type="PANTHER" id="PTHR23328">
    <property type="entry name" value="RING-TYPE DOMAIN-CONTAINING PROTEIN"/>
    <property type="match status" value="1"/>
</dbReference>
<evidence type="ECO:0000256" key="7">
    <source>
        <dbReference type="ARBA" id="ARBA00023242"/>
    </source>
</evidence>
<evidence type="ECO:0000256" key="2">
    <source>
        <dbReference type="ARBA" id="ARBA00004123"/>
    </source>
</evidence>
<evidence type="ECO:0000256" key="3">
    <source>
        <dbReference type="ARBA" id="ARBA00012483"/>
    </source>
</evidence>
<dbReference type="InterPro" id="IPR051657">
    <property type="entry name" value="RNF168/RNF169_E3_ubiq-ligase"/>
</dbReference>
<evidence type="ECO:0000313" key="10">
    <source>
        <dbReference type="EMBL" id="KAK6622767.1"/>
    </source>
</evidence>
<dbReference type="PANTHER" id="PTHR23328:SF0">
    <property type="entry name" value="RING-TYPE DOMAIN-CONTAINING PROTEIN"/>
    <property type="match status" value="1"/>
</dbReference>
<comment type="catalytic activity">
    <reaction evidence="1">
        <text>S-ubiquitinyl-[E2 ubiquitin-conjugating enzyme]-L-cysteine + [acceptor protein]-L-lysine = [E2 ubiquitin-conjugating enzyme]-L-cysteine + N(6)-ubiquitinyl-[acceptor protein]-L-lysine.</text>
        <dbReference type="EC" id="2.3.2.27"/>
    </reaction>
</comment>
<dbReference type="Proteomes" id="UP001372834">
    <property type="component" value="Unassembled WGS sequence"/>
</dbReference>
<dbReference type="GO" id="GO:0005634">
    <property type="term" value="C:nucleus"/>
    <property type="evidence" value="ECO:0007669"/>
    <property type="project" value="UniProtKB-SubCell"/>
</dbReference>
<sequence>MQETSHSCPLCRKRISNWIRSVKKANKLIDVNLWEKIKEQYKEQVRLKLAGEDDGLNEFIQNQYDVQIPLSKSGEVAQEFSKLLQDYTIEQQKRNQAEELASRELIEKLRLEEEAKLEQIKEKKLKTIKQDEKLARMLQEGLEKEGLEADTRTSSCNEKKSTKGPMDSFLKECTSVQHLSKHESSETVPKVETESFESNEKDTSSESTDSFSLELNFFKPIKKVLRTPPKRYPDGRIQEINLTRVTPKKLPFVDSTKSSLELGATEGKRIHSSNSAFVDANCYTKSSTEEVESSPKRLKFSQDEPDMGILKDITMGENNDSNSASVPQNDACKKKTVKHIQDNYVTKYINARHENGENDNFETQDYLCPSPTIEDKLIEEQRRIEQIILQERKDRELAIKLSQEWESETIRKPQTRSMQADSLKNKRNGFKNIKNQKTLVESGIFSKRTRAK</sequence>
<feature type="compositionally biased region" description="Basic and acidic residues" evidence="9">
    <location>
        <begin position="180"/>
        <end position="204"/>
    </location>
</feature>
<evidence type="ECO:0000256" key="8">
    <source>
        <dbReference type="SAM" id="Coils"/>
    </source>
</evidence>
<evidence type="ECO:0000313" key="11">
    <source>
        <dbReference type="Proteomes" id="UP001372834"/>
    </source>
</evidence>
<reference evidence="10 11" key="1">
    <citation type="submission" date="2023-10" db="EMBL/GenBank/DDBJ databases">
        <title>Genomes of two closely related lineages of the louse Polyplax serrata with different host specificities.</title>
        <authorList>
            <person name="Martinu J."/>
            <person name="Tarabai H."/>
            <person name="Stefka J."/>
            <person name="Hypsa V."/>
        </authorList>
    </citation>
    <scope>NUCLEOTIDE SEQUENCE [LARGE SCALE GENOMIC DNA]</scope>
    <source>
        <strain evidence="10">HR10_N</strain>
    </source>
</reference>
<evidence type="ECO:0000256" key="4">
    <source>
        <dbReference type="ARBA" id="ARBA00022679"/>
    </source>
</evidence>
<dbReference type="AlphaFoldDB" id="A0AAN8NUK0"/>
<dbReference type="EC" id="2.3.2.27" evidence="3"/>
<dbReference type="CDD" id="cd22249">
    <property type="entry name" value="UDM1_RNF168_RNF169-like"/>
    <property type="match status" value="1"/>
</dbReference>
<keyword evidence="4" id="KW-0808">Transferase</keyword>
<feature type="region of interest" description="Disordered" evidence="9">
    <location>
        <begin position="410"/>
        <end position="429"/>
    </location>
</feature>
<gene>
    <name evidence="10" type="ORF">RUM43_008610</name>
</gene>
<dbReference type="EMBL" id="JAWJWE010000038">
    <property type="protein sequence ID" value="KAK6622767.1"/>
    <property type="molecule type" value="Genomic_DNA"/>
</dbReference>
<evidence type="ECO:0000256" key="9">
    <source>
        <dbReference type="SAM" id="MobiDB-lite"/>
    </source>
</evidence>
<dbReference type="InterPro" id="IPR013083">
    <property type="entry name" value="Znf_RING/FYVE/PHD"/>
</dbReference>
<dbReference type="Gene3D" id="3.30.40.10">
    <property type="entry name" value="Zinc/RING finger domain, C3HC4 (zinc finger)"/>
    <property type="match status" value="1"/>
</dbReference>
<organism evidence="10 11">
    <name type="scientific">Polyplax serrata</name>
    <name type="common">Common mouse louse</name>
    <dbReference type="NCBI Taxonomy" id="468196"/>
    <lineage>
        <taxon>Eukaryota</taxon>
        <taxon>Metazoa</taxon>
        <taxon>Ecdysozoa</taxon>
        <taxon>Arthropoda</taxon>
        <taxon>Hexapoda</taxon>
        <taxon>Insecta</taxon>
        <taxon>Pterygota</taxon>
        <taxon>Neoptera</taxon>
        <taxon>Paraneoptera</taxon>
        <taxon>Psocodea</taxon>
        <taxon>Troctomorpha</taxon>
        <taxon>Phthiraptera</taxon>
        <taxon>Anoplura</taxon>
        <taxon>Polyplacidae</taxon>
        <taxon>Polyplax</taxon>
    </lineage>
</organism>
<keyword evidence="6" id="KW-0833">Ubl conjugation pathway</keyword>
<comment type="subcellular location">
    <subcellularLocation>
        <location evidence="2">Nucleus</location>
    </subcellularLocation>
</comment>
<keyword evidence="8" id="KW-0175">Coiled coil</keyword>
<evidence type="ECO:0000256" key="1">
    <source>
        <dbReference type="ARBA" id="ARBA00000900"/>
    </source>
</evidence>
<keyword evidence="7" id="KW-0539">Nucleus</keyword>
<feature type="compositionally biased region" description="Basic and acidic residues" evidence="9">
    <location>
        <begin position="145"/>
        <end position="161"/>
    </location>
</feature>
<feature type="region of interest" description="Disordered" evidence="9">
    <location>
        <begin position="177"/>
        <end position="209"/>
    </location>
</feature>
<keyword evidence="5" id="KW-0227">DNA damage</keyword>
<dbReference type="GO" id="GO:0035861">
    <property type="term" value="C:site of double-strand break"/>
    <property type="evidence" value="ECO:0007669"/>
    <property type="project" value="TreeGrafter"/>
</dbReference>
<feature type="coiled-coil region" evidence="8">
    <location>
        <begin position="94"/>
        <end position="126"/>
    </location>
</feature>
<protein>
    <recommendedName>
        <fullName evidence="3">RING-type E3 ubiquitin transferase</fullName>
        <ecNumber evidence="3">2.3.2.27</ecNumber>
    </recommendedName>
</protein>
<dbReference type="GO" id="GO:0061630">
    <property type="term" value="F:ubiquitin protein ligase activity"/>
    <property type="evidence" value="ECO:0007669"/>
    <property type="project" value="UniProtKB-EC"/>
</dbReference>
<name>A0AAN8NUK0_POLSC</name>
<evidence type="ECO:0000256" key="5">
    <source>
        <dbReference type="ARBA" id="ARBA00022763"/>
    </source>
</evidence>
<evidence type="ECO:0000256" key="6">
    <source>
        <dbReference type="ARBA" id="ARBA00022786"/>
    </source>
</evidence>
<dbReference type="GO" id="GO:0031491">
    <property type="term" value="F:nucleosome binding"/>
    <property type="evidence" value="ECO:0007669"/>
    <property type="project" value="TreeGrafter"/>
</dbReference>
<feature type="region of interest" description="Disordered" evidence="9">
    <location>
        <begin position="145"/>
        <end position="164"/>
    </location>
</feature>
<dbReference type="GO" id="GO:0006302">
    <property type="term" value="P:double-strand break repair"/>
    <property type="evidence" value="ECO:0007669"/>
    <property type="project" value="TreeGrafter"/>
</dbReference>
<proteinExistence type="predicted"/>